<accession>A0A855X5R1</accession>
<dbReference type="Pfam" id="PF04055">
    <property type="entry name" value="Radical_SAM"/>
    <property type="match status" value="1"/>
</dbReference>
<keyword evidence="4" id="KW-0479">Metal-binding</keyword>
<dbReference type="Proteomes" id="UP000250918">
    <property type="component" value="Unassembled WGS sequence"/>
</dbReference>
<dbReference type="GO" id="GO:0046872">
    <property type="term" value="F:metal ion binding"/>
    <property type="evidence" value="ECO:0007669"/>
    <property type="project" value="UniProtKB-KW"/>
</dbReference>
<organism evidence="8 9">
    <name type="scientific">candidate division GN15 bacterium</name>
    <dbReference type="NCBI Taxonomy" id="2072418"/>
    <lineage>
        <taxon>Bacteria</taxon>
        <taxon>candidate division GN15</taxon>
    </lineage>
</organism>
<dbReference type="SFLD" id="SFLDG01067">
    <property type="entry name" value="SPASM/twitch_domain_containing"/>
    <property type="match status" value="1"/>
</dbReference>
<dbReference type="UniPathway" id="UPA00782"/>
<reference evidence="8 9" key="1">
    <citation type="journal article" date="2018" name="ISME J.">
        <title>A methanotrophic archaeon couples anaerobic oxidation of methane to Fe(III) reduction.</title>
        <authorList>
            <person name="Cai C."/>
            <person name="Leu A.O."/>
            <person name="Xie G.J."/>
            <person name="Guo J."/>
            <person name="Feng Y."/>
            <person name="Zhao J.X."/>
            <person name="Tyson G.W."/>
            <person name="Yuan Z."/>
            <person name="Hu S."/>
        </authorList>
    </citation>
    <scope>NUCLEOTIDE SEQUENCE [LARGE SCALE GENOMIC DNA]</scope>
    <source>
        <strain evidence="8">FeB_12</strain>
    </source>
</reference>
<dbReference type="InterPro" id="IPR058240">
    <property type="entry name" value="rSAM_sf"/>
</dbReference>
<feature type="domain" description="Radical SAM core" evidence="7">
    <location>
        <begin position="47"/>
        <end position="282"/>
    </location>
</feature>
<sequence>MQLLARPEEASSAEDHEFLECLVAGGFLIPNPVDQLATIQATAKKLRRLGSILGLTIAPTLACNFRCDYCFEARSNVRMTEPTQEALLRFCDRQLQRAEGLRVWWFGGEPTICMSILDRVQNGLLDLAAKHNAEIISGEIITNGYLLDGAMAKHLRDLHITKAKITIDGPQPIHDRRRKLANGQGSFWRIIDNLEESSTVLSINVRINIDRDNVESAYKVIDILKNRGILPRVKVHFGQVTSSGVTCADVRDRCLSTLDFSRARVEIYNRLHDRGIYIYEYPVMRAAGASCAALSEGYFTVGPDGYLYRCWEDMAAGAEKSIGTVFEPNPSNDKQREMLAKYRTWDPFKMSECRSCGILPVCMGGCPAASMETNEPQSGHCIPTKFHLGDFIALRYRCETQLKADS</sequence>
<comment type="caution">
    <text evidence="8">The sequence shown here is derived from an EMBL/GenBank/DDBJ whole genome shotgun (WGS) entry which is preliminary data.</text>
</comment>
<evidence type="ECO:0000256" key="1">
    <source>
        <dbReference type="ARBA" id="ARBA00001966"/>
    </source>
</evidence>
<keyword evidence="2" id="KW-0004">4Fe-4S</keyword>
<dbReference type="InterPro" id="IPR023885">
    <property type="entry name" value="4Fe4S-binding_SPASM_dom"/>
</dbReference>
<evidence type="ECO:0000256" key="2">
    <source>
        <dbReference type="ARBA" id="ARBA00022485"/>
    </source>
</evidence>
<dbReference type="CDD" id="cd01335">
    <property type="entry name" value="Radical_SAM"/>
    <property type="match status" value="1"/>
</dbReference>
<dbReference type="PROSITE" id="PS51918">
    <property type="entry name" value="RADICAL_SAM"/>
    <property type="match status" value="1"/>
</dbReference>
<comment type="cofactor">
    <cofactor evidence="1">
        <name>[4Fe-4S] cluster</name>
        <dbReference type="ChEBI" id="CHEBI:49883"/>
    </cofactor>
</comment>
<dbReference type="EMBL" id="PQAP01000119">
    <property type="protein sequence ID" value="PWB71288.1"/>
    <property type="molecule type" value="Genomic_DNA"/>
</dbReference>
<evidence type="ECO:0000313" key="9">
    <source>
        <dbReference type="Proteomes" id="UP000250918"/>
    </source>
</evidence>
<evidence type="ECO:0000259" key="7">
    <source>
        <dbReference type="PROSITE" id="PS51918"/>
    </source>
</evidence>
<dbReference type="SFLD" id="SFLDS00029">
    <property type="entry name" value="Radical_SAM"/>
    <property type="match status" value="1"/>
</dbReference>
<gene>
    <name evidence="8" type="ORF">C3F09_08030</name>
</gene>
<evidence type="ECO:0000313" key="8">
    <source>
        <dbReference type="EMBL" id="PWB71288.1"/>
    </source>
</evidence>
<dbReference type="PANTHER" id="PTHR43787">
    <property type="entry name" value="FEMO COFACTOR BIOSYNTHESIS PROTEIN NIFB-RELATED"/>
    <property type="match status" value="1"/>
</dbReference>
<dbReference type="PANTHER" id="PTHR43787:SF3">
    <property type="entry name" value="ARYLSULFATASE REGULATORY PROTEIN"/>
    <property type="match status" value="1"/>
</dbReference>
<evidence type="ECO:0000256" key="5">
    <source>
        <dbReference type="ARBA" id="ARBA00023004"/>
    </source>
</evidence>
<keyword evidence="6" id="KW-0411">Iron-sulfur</keyword>
<protein>
    <recommendedName>
        <fullName evidence="7">Radical SAM core domain-containing protein</fullName>
    </recommendedName>
</protein>
<proteinExistence type="predicted"/>
<dbReference type="InterPro" id="IPR013785">
    <property type="entry name" value="Aldolase_TIM"/>
</dbReference>
<evidence type="ECO:0000256" key="6">
    <source>
        <dbReference type="ARBA" id="ARBA00023014"/>
    </source>
</evidence>
<dbReference type="Gene3D" id="3.20.20.70">
    <property type="entry name" value="Aldolase class I"/>
    <property type="match status" value="1"/>
</dbReference>
<keyword evidence="5" id="KW-0408">Iron</keyword>
<keyword evidence="3" id="KW-0949">S-adenosyl-L-methionine</keyword>
<dbReference type="GO" id="GO:0003824">
    <property type="term" value="F:catalytic activity"/>
    <property type="evidence" value="ECO:0007669"/>
    <property type="project" value="InterPro"/>
</dbReference>
<dbReference type="NCBIfam" id="TIGR04085">
    <property type="entry name" value="rSAM_more_4Fe4S"/>
    <property type="match status" value="1"/>
</dbReference>
<dbReference type="AlphaFoldDB" id="A0A855X5R1"/>
<name>A0A855X5R1_9BACT</name>
<evidence type="ECO:0000256" key="4">
    <source>
        <dbReference type="ARBA" id="ARBA00022723"/>
    </source>
</evidence>
<dbReference type="GO" id="GO:0051539">
    <property type="term" value="F:4 iron, 4 sulfur cluster binding"/>
    <property type="evidence" value="ECO:0007669"/>
    <property type="project" value="UniProtKB-KW"/>
</dbReference>
<dbReference type="InterPro" id="IPR007197">
    <property type="entry name" value="rSAM"/>
</dbReference>
<dbReference type="SUPFAM" id="SSF102114">
    <property type="entry name" value="Radical SAM enzymes"/>
    <property type="match status" value="1"/>
</dbReference>
<evidence type="ECO:0000256" key="3">
    <source>
        <dbReference type="ARBA" id="ARBA00022691"/>
    </source>
</evidence>